<dbReference type="InterPro" id="IPR011009">
    <property type="entry name" value="Kinase-like_dom_sf"/>
</dbReference>
<accession>A0ABP5KVE3</accession>
<sequence length="280" mass="30670">MYSEPEPDTAKRMRETHATAAAALGSTPVGPDEAWGWRGRTLSRAVSTPLGAGWLRLVCAPAEKAGGKLWEGPQEAERFMPPAVPRPRLRERLAWSDGDYGYLAELYDRVADRTVTTEEPILRAVPDLDEAWWSGLSTAVDAIAEVPTERVAVRQEYLDRAMPQYLGVSLDTTAPAWSTAHGDLHWANLTGPQLTLLDWEGWGAAPAGYDAALLHAYSLLVPETAAEVRRRLGHVLDIPAGRFAELVVITELLQTTTRGDNLELEKPLRGRLGHLLGQAP</sequence>
<dbReference type="RefSeq" id="WP_344462831.1">
    <property type="nucleotide sequence ID" value="NZ_BAAANT010000008.1"/>
</dbReference>
<dbReference type="SUPFAM" id="SSF56112">
    <property type="entry name" value="Protein kinase-like (PK-like)"/>
    <property type="match status" value="1"/>
</dbReference>
<organism evidence="1 2">
    <name type="scientific">Kitasatospora kazusensis</name>
    <dbReference type="NCBI Taxonomy" id="407974"/>
    <lineage>
        <taxon>Bacteria</taxon>
        <taxon>Bacillati</taxon>
        <taxon>Actinomycetota</taxon>
        <taxon>Actinomycetes</taxon>
        <taxon>Kitasatosporales</taxon>
        <taxon>Streptomycetaceae</taxon>
        <taxon>Kitasatospora</taxon>
    </lineage>
</organism>
<evidence type="ECO:0008006" key="3">
    <source>
        <dbReference type="Google" id="ProtNLM"/>
    </source>
</evidence>
<name>A0ABP5KVE3_9ACTN</name>
<protein>
    <recommendedName>
        <fullName evidence="3">Phosphotransferase family enzyme</fullName>
    </recommendedName>
</protein>
<gene>
    <name evidence="1" type="ORF">GCM10009760_18940</name>
</gene>
<keyword evidence="2" id="KW-1185">Reference proteome</keyword>
<evidence type="ECO:0000313" key="1">
    <source>
        <dbReference type="EMBL" id="GAA2137992.1"/>
    </source>
</evidence>
<dbReference type="Proteomes" id="UP001422759">
    <property type="component" value="Unassembled WGS sequence"/>
</dbReference>
<proteinExistence type="predicted"/>
<reference evidence="2" key="1">
    <citation type="journal article" date="2019" name="Int. J. Syst. Evol. Microbiol.">
        <title>The Global Catalogue of Microorganisms (GCM) 10K type strain sequencing project: providing services to taxonomists for standard genome sequencing and annotation.</title>
        <authorList>
            <consortium name="The Broad Institute Genomics Platform"/>
            <consortium name="The Broad Institute Genome Sequencing Center for Infectious Disease"/>
            <person name="Wu L."/>
            <person name="Ma J."/>
        </authorList>
    </citation>
    <scope>NUCLEOTIDE SEQUENCE [LARGE SCALE GENOMIC DNA]</scope>
    <source>
        <strain evidence="2">JCM 14560</strain>
    </source>
</reference>
<comment type="caution">
    <text evidence="1">The sequence shown here is derived from an EMBL/GenBank/DDBJ whole genome shotgun (WGS) entry which is preliminary data.</text>
</comment>
<dbReference type="EMBL" id="BAAANT010000008">
    <property type="protein sequence ID" value="GAA2137992.1"/>
    <property type="molecule type" value="Genomic_DNA"/>
</dbReference>
<evidence type="ECO:0000313" key="2">
    <source>
        <dbReference type="Proteomes" id="UP001422759"/>
    </source>
</evidence>